<dbReference type="AlphaFoldDB" id="A0A9P6GYP5"/>
<organism evidence="11 12">
    <name type="scientific">Nosema granulosis</name>
    <dbReference type="NCBI Taxonomy" id="83296"/>
    <lineage>
        <taxon>Eukaryota</taxon>
        <taxon>Fungi</taxon>
        <taxon>Fungi incertae sedis</taxon>
        <taxon>Microsporidia</taxon>
        <taxon>Nosematidae</taxon>
        <taxon>Nosema</taxon>
    </lineage>
</organism>
<evidence type="ECO:0000256" key="8">
    <source>
        <dbReference type="SAM" id="Phobius"/>
    </source>
</evidence>
<dbReference type="InterPro" id="IPR003593">
    <property type="entry name" value="AAA+_ATPase"/>
</dbReference>
<dbReference type="GO" id="GO:0016887">
    <property type="term" value="F:ATP hydrolysis activity"/>
    <property type="evidence" value="ECO:0007669"/>
    <property type="project" value="InterPro"/>
</dbReference>
<feature type="transmembrane region" description="Helical" evidence="8">
    <location>
        <begin position="68"/>
        <end position="95"/>
    </location>
</feature>
<dbReference type="GO" id="GO:0005524">
    <property type="term" value="F:ATP binding"/>
    <property type="evidence" value="ECO:0007669"/>
    <property type="project" value="UniProtKB-KW"/>
</dbReference>
<dbReference type="GO" id="GO:0140359">
    <property type="term" value="F:ABC-type transporter activity"/>
    <property type="evidence" value="ECO:0007669"/>
    <property type="project" value="InterPro"/>
</dbReference>
<dbReference type="PANTHER" id="PTHR24221:SF654">
    <property type="entry name" value="ATP-BINDING CASSETTE SUB-FAMILY B MEMBER 6"/>
    <property type="match status" value="1"/>
</dbReference>
<evidence type="ECO:0000259" key="9">
    <source>
        <dbReference type="PROSITE" id="PS50893"/>
    </source>
</evidence>
<keyword evidence="5 8" id="KW-1133">Transmembrane helix</keyword>
<evidence type="ECO:0000256" key="1">
    <source>
        <dbReference type="ARBA" id="ARBA00004141"/>
    </source>
</evidence>
<feature type="domain" description="ABC transporter" evidence="9">
    <location>
        <begin position="340"/>
        <end position="571"/>
    </location>
</feature>
<evidence type="ECO:0000313" key="11">
    <source>
        <dbReference type="EMBL" id="KAF9763334.1"/>
    </source>
</evidence>
<dbReference type="GO" id="GO:0016020">
    <property type="term" value="C:membrane"/>
    <property type="evidence" value="ECO:0007669"/>
    <property type="project" value="UniProtKB-SubCell"/>
</dbReference>
<dbReference type="OrthoDB" id="6500128at2759"/>
<protein>
    <submittedName>
        <fullName evidence="11">ATP-binding cassette sub-family B member 7, mitochondrial</fullName>
    </submittedName>
</protein>
<dbReference type="Pfam" id="PF00005">
    <property type="entry name" value="ABC_tran"/>
    <property type="match status" value="1"/>
</dbReference>
<evidence type="ECO:0000256" key="6">
    <source>
        <dbReference type="ARBA" id="ARBA00023136"/>
    </source>
</evidence>
<dbReference type="SUPFAM" id="SSF52540">
    <property type="entry name" value="P-loop containing nucleoside triphosphate hydrolases"/>
    <property type="match status" value="1"/>
</dbReference>
<keyword evidence="3" id="KW-0547">Nucleotide-binding</keyword>
<evidence type="ECO:0000313" key="12">
    <source>
        <dbReference type="Proteomes" id="UP000740883"/>
    </source>
</evidence>
<dbReference type="SMART" id="SM00382">
    <property type="entry name" value="AAA"/>
    <property type="match status" value="1"/>
</dbReference>
<comment type="caution">
    <text evidence="11">The sequence shown here is derived from an EMBL/GenBank/DDBJ whole genome shotgun (WGS) entry which is preliminary data.</text>
</comment>
<dbReference type="Gene3D" id="3.40.50.300">
    <property type="entry name" value="P-loop containing nucleotide triphosphate hydrolases"/>
    <property type="match status" value="1"/>
</dbReference>
<dbReference type="Gene3D" id="1.20.1560.10">
    <property type="entry name" value="ABC transporter type 1, transmembrane domain"/>
    <property type="match status" value="1"/>
</dbReference>
<evidence type="ECO:0000256" key="3">
    <source>
        <dbReference type="ARBA" id="ARBA00022741"/>
    </source>
</evidence>
<reference evidence="11 12" key="1">
    <citation type="journal article" date="2020" name="Genome Biol. Evol.">
        <title>Comparative genomics of strictly vertically transmitted, feminizing microsporidia endosymbionts of amphipod crustaceans.</title>
        <authorList>
            <person name="Cormier A."/>
            <person name="Chebbi M.A."/>
            <person name="Giraud I."/>
            <person name="Wattier R."/>
            <person name="Teixeira M."/>
            <person name="Gilbert C."/>
            <person name="Rigaud T."/>
            <person name="Cordaux R."/>
        </authorList>
    </citation>
    <scope>NUCLEOTIDE SEQUENCE [LARGE SCALE GENOMIC DNA]</scope>
    <source>
        <strain evidence="11 12">Ou3-Ou53</strain>
    </source>
</reference>
<evidence type="ECO:0000256" key="7">
    <source>
        <dbReference type="ARBA" id="ARBA00024363"/>
    </source>
</evidence>
<feature type="transmembrane region" description="Helical" evidence="8">
    <location>
        <begin position="136"/>
        <end position="156"/>
    </location>
</feature>
<comment type="subcellular location">
    <subcellularLocation>
        <location evidence="1">Membrane</location>
        <topology evidence="1">Multi-pass membrane protein</topology>
    </subcellularLocation>
</comment>
<feature type="transmembrane region" description="Helical" evidence="8">
    <location>
        <begin position="162"/>
        <end position="187"/>
    </location>
</feature>
<dbReference type="InterPro" id="IPR036640">
    <property type="entry name" value="ABC1_TM_sf"/>
</dbReference>
<keyword evidence="12" id="KW-1185">Reference proteome</keyword>
<keyword evidence="2 8" id="KW-0812">Transmembrane</keyword>
<dbReference type="Proteomes" id="UP000740883">
    <property type="component" value="Unassembled WGS sequence"/>
</dbReference>
<proteinExistence type="inferred from homology"/>
<dbReference type="PROSITE" id="PS50929">
    <property type="entry name" value="ABC_TM1F"/>
    <property type="match status" value="1"/>
</dbReference>
<dbReference type="InterPro" id="IPR039421">
    <property type="entry name" value="Type_1_exporter"/>
</dbReference>
<sequence>MSNITNYEIIYEVFVENVFNLAIFRYLLLPTLLATITAAYLEVQVSEIVRQLSKNIGEKKDSSEALKYYFYFIISSAFLSEVVGFVFTGVVQYIFRTTNRNTFRQFIELSPKVFNNIGSGKIQSIIDRKSKASSELVEVLVVNVFPVICTLSFVSVSVFKKLGLYPCSIIILSVIFYALLTIGIAIWRTNIRRKLNTAENVSNNKLQDSLINHETIYSYGTTDLEVSRYDEKLINIQSNANTLWRALYVLNFSQKTIFLFQSTSIILMGVRGYLSNSLSASDLVFFISISRTLNNCLGNLGFMYSRFTQAMINAKSTFEIVGKKEEKKETFTNTTFNDKIDFVNVNFSYENKLMFTNLSFEIKKGEKVAIIGKNGVGKSTLIKLMLRFEKYEGTIMMDGMDVQDISEESFRNTVTYIPQNGFLFEESVIYNMKYGSKNVSNEEIYKLSKLFGCYETFSKLEKGFETFVGERGKLLSGGERQKILIIRAILNDKKVFVLDEPTSALDKQSELNVLNAFVSKPDATVVMIIHNLELINKFDKILFIHDKSVEVIKSEGKFVGGSSKELGDFLQSSKISDLR</sequence>
<keyword evidence="4 11" id="KW-0067">ATP-binding</keyword>
<dbReference type="InterPro" id="IPR027417">
    <property type="entry name" value="P-loop_NTPase"/>
</dbReference>
<dbReference type="InterPro" id="IPR017871">
    <property type="entry name" value="ABC_transporter-like_CS"/>
</dbReference>
<dbReference type="PROSITE" id="PS00211">
    <property type="entry name" value="ABC_TRANSPORTER_1"/>
    <property type="match status" value="1"/>
</dbReference>
<comment type="similarity">
    <text evidence="7">Belongs to the ABC transporter superfamily. ABCB family. Heavy Metal importer (TC 3.A.1.210) subfamily.</text>
</comment>
<dbReference type="SUPFAM" id="SSF90123">
    <property type="entry name" value="ABC transporter transmembrane region"/>
    <property type="match status" value="1"/>
</dbReference>
<dbReference type="Pfam" id="PF00664">
    <property type="entry name" value="ABC_membrane"/>
    <property type="match status" value="1"/>
</dbReference>
<dbReference type="InterPro" id="IPR003439">
    <property type="entry name" value="ABC_transporter-like_ATP-bd"/>
</dbReference>
<keyword evidence="6 8" id="KW-0472">Membrane</keyword>
<evidence type="ECO:0000256" key="5">
    <source>
        <dbReference type="ARBA" id="ARBA00022989"/>
    </source>
</evidence>
<dbReference type="EMBL" id="SBJO01000081">
    <property type="protein sequence ID" value="KAF9763334.1"/>
    <property type="molecule type" value="Genomic_DNA"/>
</dbReference>
<dbReference type="PANTHER" id="PTHR24221">
    <property type="entry name" value="ATP-BINDING CASSETTE SUB-FAMILY B"/>
    <property type="match status" value="1"/>
</dbReference>
<accession>A0A9P6GYP5</accession>
<name>A0A9P6GYP5_9MICR</name>
<evidence type="ECO:0000256" key="4">
    <source>
        <dbReference type="ARBA" id="ARBA00022840"/>
    </source>
</evidence>
<dbReference type="InterPro" id="IPR011527">
    <property type="entry name" value="ABC1_TM_dom"/>
</dbReference>
<evidence type="ECO:0000259" key="10">
    <source>
        <dbReference type="PROSITE" id="PS50929"/>
    </source>
</evidence>
<evidence type="ECO:0000256" key="2">
    <source>
        <dbReference type="ARBA" id="ARBA00022692"/>
    </source>
</evidence>
<feature type="domain" description="ABC transmembrane type-1" evidence="10">
    <location>
        <begin position="32"/>
        <end position="309"/>
    </location>
</feature>
<gene>
    <name evidence="11" type="primary">Abcb7_2</name>
    <name evidence="11" type="ORF">NGRA_1343</name>
</gene>
<dbReference type="PROSITE" id="PS50893">
    <property type="entry name" value="ABC_TRANSPORTER_2"/>
    <property type="match status" value="1"/>
</dbReference>
<feature type="transmembrane region" description="Helical" evidence="8">
    <location>
        <begin position="21"/>
        <end position="41"/>
    </location>
</feature>